<feature type="domain" description="SH2" evidence="11">
    <location>
        <begin position="899"/>
        <end position="1009"/>
    </location>
</feature>
<dbReference type="SUPFAM" id="SSF55550">
    <property type="entry name" value="SH2 domain"/>
    <property type="match status" value="1"/>
</dbReference>
<evidence type="ECO:0000256" key="10">
    <source>
        <dbReference type="SAM" id="SignalP"/>
    </source>
</evidence>
<evidence type="ECO:0000256" key="5">
    <source>
        <dbReference type="ARBA" id="ARBA00022912"/>
    </source>
</evidence>
<dbReference type="InterPro" id="IPR036860">
    <property type="entry name" value="SH2_dom_sf"/>
</dbReference>
<feature type="domain" description="C2 tensin-type" evidence="13">
    <location>
        <begin position="179"/>
        <end position="323"/>
    </location>
</feature>
<evidence type="ECO:0008006" key="16">
    <source>
        <dbReference type="Google" id="ProtNLM"/>
    </source>
</evidence>
<dbReference type="SMART" id="SM00462">
    <property type="entry name" value="PTB"/>
    <property type="match status" value="1"/>
</dbReference>
<feature type="compositionally biased region" description="Basic and acidic residues" evidence="9">
    <location>
        <begin position="605"/>
        <end position="615"/>
    </location>
</feature>
<evidence type="ECO:0000259" key="11">
    <source>
        <dbReference type="PROSITE" id="PS50001"/>
    </source>
</evidence>
<accession>A0AAY4E157</accession>
<dbReference type="PROSITE" id="PS51182">
    <property type="entry name" value="C2_TENSIN"/>
    <property type="match status" value="1"/>
</dbReference>
<feature type="signal peptide" evidence="10">
    <location>
        <begin position="1"/>
        <end position="25"/>
    </location>
</feature>
<reference evidence="14 15" key="1">
    <citation type="submission" date="2020-06" db="EMBL/GenBank/DDBJ databases">
        <authorList>
            <consortium name="Wellcome Sanger Institute Data Sharing"/>
        </authorList>
    </citation>
    <scope>NUCLEOTIDE SEQUENCE [LARGE SCALE GENOMIC DNA]</scope>
</reference>
<evidence type="ECO:0000259" key="12">
    <source>
        <dbReference type="PROSITE" id="PS51181"/>
    </source>
</evidence>
<dbReference type="AlphaFoldDB" id="A0AAY4E157"/>
<dbReference type="Pfam" id="PF08416">
    <property type="entry name" value="PTB"/>
    <property type="match status" value="1"/>
</dbReference>
<dbReference type="GO" id="GO:0004721">
    <property type="term" value="F:phosphoprotein phosphatase activity"/>
    <property type="evidence" value="ECO:0007669"/>
    <property type="project" value="UniProtKB-KW"/>
</dbReference>
<feature type="region of interest" description="Disordered" evidence="9">
    <location>
        <begin position="661"/>
        <end position="699"/>
    </location>
</feature>
<feature type="region of interest" description="Disordered" evidence="9">
    <location>
        <begin position="819"/>
        <end position="850"/>
    </location>
</feature>
<dbReference type="Gene3D" id="3.90.190.10">
    <property type="entry name" value="Protein tyrosine phosphatase superfamily"/>
    <property type="match status" value="1"/>
</dbReference>
<feature type="compositionally biased region" description="Polar residues" evidence="9">
    <location>
        <begin position="687"/>
        <end position="697"/>
    </location>
</feature>
<dbReference type="CDD" id="cd09927">
    <property type="entry name" value="SH2_Tensin_like"/>
    <property type="match status" value="1"/>
</dbReference>
<dbReference type="InterPro" id="IPR013625">
    <property type="entry name" value="PTB"/>
</dbReference>
<dbReference type="InterPro" id="IPR033929">
    <property type="entry name" value="Tensin_PTB"/>
</dbReference>
<evidence type="ECO:0000256" key="9">
    <source>
        <dbReference type="SAM" id="MobiDB-lite"/>
    </source>
</evidence>
<evidence type="ECO:0000313" key="14">
    <source>
        <dbReference type="Ensembl" id="ENSDCDP00010050561.1"/>
    </source>
</evidence>
<feature type="region of interest" description="Disordered" evidence="9">
    <location>
        <begin position="585"/>
        <end position="621"/>
    </location>
</feature>
<dbReference type="GeneTree" id="ENSGT00940000156328"/>
<name>A0AAY4E157_9TELE</name>
<evidence type="ECO:0000256" key="6">
    <source>
        <dbReference type="ARBA" id="ARBA00022949"/>
    </source>
</evidence>
<feature type="compositionally biased region" description="Basic and acidic residues" evidence="9">
    <location>
        <begin position="587"/>
        <end position="596"/>
    </location>
</feature>
<keyword evidence="4" id="KW-0378">Hydrolase</keyword>
<feature type="compositionally biased region" description="Polar residues" evidence="9">
    <location>
        <begin position="662"/>
        <end position="679"/>
    </location>
</feature>
<keyword evidence="3" id="KW-0597">Phosphoprotein</keyword>
<keyword evidence="5" id="KW-0904">Protein phosphatase</keyword>
<dbReference type="InterPro" id="IPR029023">
    <property type="entry name" value="Tensin_phosphatase"/>
</dbReference>
<dbReference type="InterPro" id="IPR014020">
    <property type="entry name" value="Tensin_C2-dom"/>
</dbReference>
<evidence type="ECO:0000256" key="2">
    <source>
        <dbReference type="ARBA" id="ARBA00007881"/>
    </source>
</evidence>
<evidence type="ECO:0000256" key="8">
    <source>
        <dbReference type="PROSITE-ProRule" id="PRU00191"/>
    </source>
</evidence>
<dbReference type="InterPro" id="IPR035012">
    <property type="entry name" value="Tensin-like_SH2"/>
</dbReference>
<dbReference type="Gene3D" id="3.30.505.10">
    <property type="entry name" value="SH2 domain"/>
    <property type="match status" value="1"/>
</dbReference>
<keyword evidence="7 8" id="KW-0727">SH2 domain</keyword>
<dbReference type="SUPFAM" id="SSF52799">
    <property type="entry name" value="(Phosphotyrosine protein) phosphatases II"/>
    <property type="match status" value="1"/>
</dbReference>
<evidence type="ECO:0000313" key="15">
    <source>
        <dbReference type="Proteomes" id="UP000694580"/>
    </source>
</evidence>
<feature type="region of interest" description="Disordered" evidence="9">
    <location>
        <begin position="362"/>
        <end position="463"/>
    </location>
</feature>
<proteinExistence type="inferred from homology"/>
<dbReference type="Proteomes" id="UP000694580">
    <property type="component" value="Chromosome 4"/>
</dbReference>
<dbReference type="Gene3D" id="2.30.29.30">
    <property type="entry name" value="Pleckstrin-homology domain (PH domain)/Phosphotyrosine-binding domain (PTB)"/>
    <property type="match status" value="1"/>
</dbReference>
<dbReference type="SUPFAM" id="SSF50729">
    <property type="entry name" value="PH domain-like"/>
    <property type="match status" value="1"/>
</dbReference>
<dbReference type="Gene3D" id="2.60.40.1110">
    <property type="match status" value="1"/>
</dbReference>
<evidence type="ECO:0000259" key="13">
    <source>
        <dbReference type="PROSITE" id="PS51182"/>
    </source>
</evidence>
<dbReference type="Ensembl" id="ENSDCDT00010060984.1">
    <property type="protein sequence ID" value="ENSDCDP00010050561.1"/>
    <property type="gene ID" value="ENSDCDG00010029928.1"/>
</dbReference>
<evidence type="ECO:0000256" key="7">
    <source>
        <dbReference type="ARBA" id="ARBA00022999"/>
    </source>
</evidence>
<dbReference type="SUPFAM" id="SSF49562">
    <property type="entry name" value="C2 domain (Calcium/lipid-binding domain, CaLB)"/>
    <property type="match status" value="1"/>
</dbReference>
<keyword evidence="15" id="KW-1185">Reference proteome</keyword>
<keyword evidence="10" id="KW-0732">Signal</keyword>
<protein>
    <recommendedName>
        <fullName evidence="16">Tensin 3</fullName>
    </recommendedName>
</protein>
<dbReference type="GO" id="GO:0005925">
    <property type="term" value="C:focal adhesion"/>
    <property type="evidence" value="ECO:0007669"/>
    <property type="project" value="UniProtKB-SubCell"/>
</dbReference>
<sequence>RECTLCSGWLFQVNVFLFLPQMEEGYELDLTYITERIIAVSFPRMASEETYLRNLKDVTRMLKSKHSDNYLVINLSEKKNDLSKMNPKTLDTGWPDLHAPPLDKICTICKAMESWLNEDPLHVVVIHCRVSFCHADQALDRFAMRKFYDDKVSTLMTPSQKRYVWILNSLLSGSMKINASPLFLHCVIMHGIPNFQSGGVCCPYLKVYQGMQAIYCSGVYQIGPGHRNRVCIALEPAQILKGDIMVKCYHKSSATSRDVIFRLQFHTGAVQGYNLIFEKEDMENANKGNVTIIVSFYHQFGESCPERWHNGPNVTVDYSMTEQLTRWDSYQNICDGEVAQSLGSSPDKPVGSRTLRRVGETLATSSPEHSDHALSASSDSGLSSTSLWTEHCTAPPPRPQGPSQQEKADLKRLLSGFGLDENPSSPSGRMSEQVSGPASRDQSLLHPARINGESQPKERETDILDDEVLLMSGVDLRSADSLGTLSSSCHKSSQNSLLSDSFCSPGVSEETSNAHQLLNHGPVAMEEYERAYLEARQGCLTQRTPSLQTASFTKAGPYLQESYSTHSWVRQQQMVAVHQCPYVPEPEPEHRYRGDQPDMSPPQDAVDRGSGRRGQEVTSEQMTIDKCRDEEFNSLTVDIDNSIDQLNQLIMELDPTFIPIPTHTSSVKRSNGTSTPRSDQSLHRLGTESSQGSSQQPGKMRHLLDDAVKFGDQSTQLVGIVGTDFDAVPPTPAFPISPPTPYAGHYLHTFPHPAPNSHSSPRSSQQSRAAQYALSRDAARSLDEPDGLSGDFPSHVPTGLLAGVEGVCAELRHRPLPQAPLLPEKRRASDGEHSLGSVSPALSGFSSPHSGSSLSIPFPHALPELHGRSAGAMPTTPSPLPGEKAHVTVKFVQDTSKYWYKPDISRDQAIAVLKDKEPGSFIVRDSHSFRGAYGLAMKVATPPPSIVQQSKKGGDLSNELVRHFLIECSQKGVRLKGCPNEPYFGSLTALVCQHSITPLALPCKLIIPDRDPLEDAVEPPSPSVTNSAAELLKQGAACNVWFLGSVDMESLTGTQAVQKATTDILAMEQLPTSTVVHFKVSSQGITLTDNQRKLFFRRHYAVNSVIYCALDPQDRKWKQEGCASARIFGFVARKTGSAMDNVCHLFAEHDPEQPASAIVNFVSKVMIGSLKNT</sequence>
<feature type="chain" id="PRO_5044240141" description="Tensin 3" evidence="10">
    <location>
        <begin position="26"/>
        <end position="1173"/>
    </location>
</feature>
<dbReference type="SMART" id="SM01326">
    <property type="entry name" value="PTEN_C2"/>
    <property type="match status" value="1"/>
</dbReference>
<gene>
    <name evidence="14" type="primary">TNS3</name>
</gene>
<dbReference type="Pfam" id="PF00017">
    <property type="entry name" value="SH2"/>
    <property type="match status" value="1"/>
</dbReference>
<feature type="compositionally biased region" description="Low complexity" evidence="9">
    <location>
        <begin position="755"/>
        <end position="776"/>
    </location>
</feature>
<evidence type="ECO:0000256" key="4">
    <source>
        <dbReference type="ARBA" id="ARBA00022801"/>
    </source>
</evidence>
<dbReference type="PROSITE" id="PS50001">
    <property type="entry name" value="SH2"/>
    <property type="match status" value="1"/>
</dbReference>
<feature type="compositionally biased region" description="Polar residues" evidence="9">
    <location>
        <begin position="422"/>
        <end position="442"/>
    </location>
</feature>
<dbReference type="InterPro" id="IPR035892">
    <property type="entry name" value="C2_domain_sf"/>
</dbReference>
<dbReference type="InterPro" id="IPR029021">
    <property type="entry name" value="Prot-tyrosine_phosphatase-like"/>
</dbReference>
<dbReference type="PANTHER" id="PTHR45734:SF5">
    <property type="entry name" value="TENSIN-3"/>
    <property type="match status" value="1"/>
</dbReference>
<dbReference type="InterPro" id="IPR011993">
    <property type="entry name" value="PH-like_dom_sf"/>
</dbReference>
<dbReference type="PANTHER" id="PTHR45734">
    <property type="entry name" value="TENSIN"/>
    <property type="match status" value="1"/>
</dbReference>
<dbReference type="FunFam" id="2.30.29.30:FF:000039">
    <property type="entry name" value="Tensin 1"/>
    <property type="match status" value="1"/>
</dbReference>
<dbReference type="InterPro" id="IPR000980">
    <property type="entry name" value="SH2"/>
</dbReference>
<organism evidence="14 15">
    <name type="scientific">Denticeps clupeoides</name>
    <name type="common">denticle herring</name>
    <dbReference type="NCBI Taxonomy" id="299321"/>
    <lineage>
        <taxon>Eukaryota</taxon>
        <taxon>Metazoa</taxon>
        <taxon>Chordata</taxon>
        <taxon>Craniata</taxon>
        <taxon>Vertebrata</taxon>
        <taxon>Euteleostomi</taxon>
        <taxon>Actinopterygii</taxon>
        <taxon>Neopterygii</taxon>
        <taxon>Teleostei</taxon>
        <taxon>Clupei</taxon>
        <taxon>Clupeiformes</taxon>
        <taxon>Denticipitoidei</taxon>
        <taxon>Denticipitidae</taxon>
        <taxon>Denticeps</taxon>
    </lineage>
</organism>
<dbReference type="CDD" id="cd01213">
    <property type="entry name" value="PTB_tensin"/>
    <property type="match status" value="1"/>
</dbReference>
<keyword evidence="6" id="KW-0965">Cell junction</keyword>
<dbReference type="InterPro" id="IPR051484">
    <property type="entry name" value="Tensin_PTEN_phosphatase"/>
</dbReference>
<evidence type="ECO:0000256" key="3">
    <source>
        <dbReference type="ARBA" id="ARBA00022553"/>
    </source>
</evidence>
<comment type="similarity">
    <text evidence="2">Belongs to the PTEN phosphatase protein family.</text>
</comment>
<dbReference type="SMART" id="SM00252">
    <property type="entry name" value="SH2"/>
    <property type="match status" value="1"/>
</dbReference>
<feature type="region of interest" description="Disordered" evidence="9">
    <location>
        <begin position="745"/>
        <end position="794"/>
    </location>
</feature>
<feature type="compositionally biased region" description="Low complexity" evidence="9">
    <location>
        <begin position="373"/>
        <end position="386"/>
    </location>
</feature>
<dbReference type="InterPro" id="IPR006020">
    <property type="entry name" value="PTB/PI_dom"/>
</dbReference>
<dbReference type="PROSITE" id="PS51181">
    <property type="entry name" value="PPASE_TENSIN"/>
    <property type="match status" value="1"/>
</dbReference>
<dbReference type="Pfam" id="PF10409">
    <property type="entry name" value="PTEN_C2"/>
    <property type="match status" value="1"/>
</dbReference>
<feature type="compositionally biased region" description="Basic and acidic residues" evidence="9">
    <location>
        <begin position="823"/>
        <end position="833"/>
    </location>
</feature>
<reference evidence="14" key="3">
    <citation type="submission" date="2025-09" db="UniProtKB">
        <authorList>
            <consortium name="Ensembl"/>
        </authorList>
    </citation>
    <scope>IDENTIFICATION</scope>
</reference>
<reference evidence="14" key="2">
    <citation type="submission" date="2025-08" db="UniProtKB">
        <authorList>
            <consortium name="Ensembl"/>
        </authorList>
    </citation>
    <scope>IDENTIFICATION</scope>
</reference>
<evidence type="ECO:0000256" key="1">
    <source>
        <dbReference type="ARBA" id="ARBA00004246"/>
    </source>
</evidence>
<dbReference type="FunFam" id="3.30.505.10:FF:000002">
    <property type="entry name" value="Tensin 1"/>
    <property type="match status" value="1"/>
</dbReference>
<feature type="domain" description="Phosphatase tensin-type" evidence="12">
    <location>
        <begin position="19"/>
        <end position="174"/>
    </location>
</feature>
<comment type="subcellular location">
    <subcellularLocation>
        <location evidence="1">Cell junction</location>
        <location evidence="1">Focal adhesion</location>
    </subcellularLocation>
</comment>